<feature type="coiled-coil region" evidence="1">
    <location>
        <begin position="291"/>
        <end position="318"/>
    </location>
</feature>
<feature type="coiled-coil region" evidence="1">
    <location>
        <begin position="367"/>
        <end position="428"/>
    </location>
</feature>
<dbReference type="EMBL" id="KL367927">
    <property type="protein sequence ID" value="KFD59461.1"/>
    <property type="molecule type" value="Genomic_DNA"/>
</dbReference>
<evidence type="ECO:0000256" key="1">
    <source>
        <dbReference type="SAM" id="Coils"/>
    </source>
</evidence>
<accession>A0A085MQG5</accession>
<organism evidence="3">
    <name type="scientific">Trichuris suis</name>
    <name type="common">pig whipworm</name>
    <dbReference type="NCBI Taxonomy" id="68888"/>
    <lineage>
        <taxon>Eukaryota</taxon>
        <taxon>Metazoa</taxon>
        <taxon>Ecdysozoa</taxon>
        <taxon>Nematoda</taxon>
        <taxon>Enoplea</taxon>
        <taxon>Dorylaimia</taxon>
        <taxon>Trichinellida</taxon>
        <taxon>Trichuridae</taxon>
        <taxon>Trichuris</taxon>
    </lineage>
</organism>
<keyword evidence="1" id="KW-0175">Coiled coil</keyword>
<dbReference type="AlphaFoldDB" id="A0A085MQG5"/>
<dbReference type="Gene3D" id="3.30.930.30">
    <property type="match status" value="1"/>
</dbReference>
<reference evidence="3" key="1">
    <citation type="journal article" date="2014" name="Nat. Genet.">
        <title>Genome and transcriptome of the porcine whipworm Trichuris suis.</title>
        <authorList>
            <person name="Jex A.R."/>
            <person name="Nejsum P."/>
            <person name="Schwarz E.M."/>
            <person name="Hu L."/>
            <person name="Young N.D."/>
            <person name="Hall R.S."/>
            <person name="Korhonen P.K."/>
            <person name="Liao S."/>
            <person name="Thamsborg S."/>
            <person name="Xia J."/>
            <person name="Xu P."/>
            <person name="Wang S."/>
            <person name="Scheerlinck J.P."/>
            <person name="Hofmann A."/>
            <person name="Sternberg P.W."/>
            <person name="Wang J."/>
            <person name="Gasser R.B."/>
        </authorList>
    </citation>
    <scope>NUCLEOTIDE SEQUENCE [LARGE SCALE GENOMIC DNA]</scope>
    <source>
        <strain evidence="3">DCEP-RM93F</strain>
    </source>
</reference>
<feature type="region of interest" description="Disordered" evidence="2">
    <location>
        <begin position="1"/>
        <end position="43"/>
    </location>
</feature>
<protein>
    <submittedName>
        <fullName evidence="3">Uncharacterized protein</fullName>
    </submittedName>
</protein>
<evidence type="ECO:0000256" key="2">
    <source>
        <dbReference type="SAM" id="MobiDB-lite"/>
    </source>
</evidence>
<evidence type="ECO:0000313" key="3">
    <source>
        <dbReference type="EMBL" id="KFD59461.1"/>
    </source>
</evidence>
<dbReference type="Proteomes" id="UP000030758">
    <property type="component" value="Unassembled WGS sequence"/>
</dbReference>
<gene>
    <name evidence="3" type="ORF">M514_28361</name>
</gene>
<sequence>MPSGCHLFKGGKEDWGAGRSQRGKAPSYLWPQPRPSRRGSPGLCGCKAPANGWIGGGFLGIRASTHNGRAGKNGAYSAKHNDRQFDTSTTDHIDSTLTSQNENVRFGGDYGATTNEAHELAFYQDHFGESLERKNAGYKAKGKAGQIKTMEQYYRSVKSCPEETLYTIGKDIDPQLLWKIYREHQEWKAREFSQCQTLDAALHVDEPNAMPHIHERSVWIGHDAQGKEVVGQAKALAEMGVLPPDPGKKYGKYNNAKQTYTQICRAHFIEVCREHGLEIEVEPLPPDKVGLELAEYKIQHAQERVAEATQQAQKAVKAVQSRVDAFQAIEEDIADLEDIQPQKTLTGAIRGVSVGQVEQLKAAAIRGVVAEQEVRELKVENRQLRSRLPSMKEKLKEAQELEKLRHENRVLRERVRRLESALDFLCERLPEPLQPLISKVKEILTGRKKKENLKQRGFER</sequence>
<name>A0A085MQG5_9BILA</name>
<proteinExistence type="predicted"/>